<dbReference type="Proteomes" id="UP000185860">
    <property type="component" value="Unassembled WGS sequence"/>
</dbReference>
<evidence type="ECO:0000313" key="2">
    <source>
        <dbReference type="Proteomes" id="UP000185860"/>
    </source>
</evidence>
<dbReference type="STRING" id="454136.NIES2119_04890"/>
<accession>A0A1U7IQI6</accession>
<name>A0A1U7IQI6_9CYAN</name>
<organism evidence="1 2">
    <name type="scientific">[Phormidium ambiguum] IAM M-71</name>
    <dbReference type="NCBI Taxonomy" id="454136"/>
    <lineage>
        <taxon>Bacteria</taxon>
        <taxon>Bacillati</taxon>
        <taxon>Cyanobacteriota</taxon>
        <taxon>Cyanophyceae</taxon>
        <taxon>Oscillatoriophycideae</taxon>
        <taxon>Aerosakkonematales</taxon>
        <taxon>Aerosakkonemataceae</taxon>
        <taxon>Floridanema</taxon>
    </lineage>
</organism>
<protein>
    <recommendedName>
        <fullName evidence="3">Sigma-70 family RNA polymerase sigma factor</fullName>
    </recommendedName>
</protein>
<dbReference type="AlphaFoldDB" id="A0A1U7IQI6"/>
<gene>
    <name evidence="1" type="ORF">NIES2119_04890</name>
</gene>
<dbReference type="EMBL" id="MRCE01000004">
    <property type="protein sequence ID" value="OKH39615.1"/>
    <property type="molecule type" value="Genomic_DNA"/>
</dbReference>
<reference evidence="1 2" key="1">
    <citation type="submission" date="2016-11" db="EMBL/GenBank/DDBJ databases">
        <title>Draft Genome Sequences of Nine Cyanobacterial Strains from Diverse Habitats.</title>
        <authorList>
            <person name="Zhu T."/>
            <person name="Hou S."/>
            <person name="Lu X."/>
            <person name="Hess W.R."/>
        </authorList>
    </citation>
    <scope>NUCLEOTIDE SEQUENCE [LARGE SCALE GENOMIC DNA]</scope>
    <source>
        <strain evidence="1 2">IAM M-71</strain>
    </source>
</reference>
<dbReference type="RefSeq" id="WP_073592336.1">
    <property type="nucleotide sequence ID" value="NZ_MRCE01000004.1"/>
</dbReference>
<dbReference type="OrthoDB" id="451633at2"/>
<evidence type="ECO:0000313" key="1">
    <source>
        <dbReference type="EMBL" id="OKH39615.1"/>
    </source>
</evidence>
<comment type="caution">
    <text evidence="1">The sequence shown here is derived from an EMBL/GenBank/DDBJ whole genome shotgun (WGS) entry which is preliminary data.</text>
</comment>
<evidence type="ECO:0008006" key="3">
    <source>
        <dbReference type="Google" id="ProtNLM"/>
    </source>
</evidence>
<sequence>MDERLMQLVTEVQQHAPQTEEWQFALTRLVDEMLRSRTICRHLPNQPLFGIYQVIYEQIRQQLLQQVGELINQYKLQPKTVRKWANGLRSQAIKSILDDAHLKQLALTAQHYSFHSELRQYALGELVEAIRLSGRLCHPHREEFTPRFYELLYDEAVNETLSYICQKIDKYDPERGDKKFMNWVNFRLDRALLEAALKFKETNFEKLPSLSELESIMQPEALLYLENLREYIEEDAENIFQRTHIRNRPDANFKKIALARFSEQSWQRISESYDISIPTLSSFFQRSCEKFRPKLMQYF</sequence>
<proteinExistence type="predicted"/>